<organism evidence="7 8">
    <name type="scientific">Cirrhinus mrigala</name>
    <name type="common">Mrigala</name>
    <dbReference type="NCBI Taxonomy" id="683832"/>
    <lineage>
        <taxon>Eukaryota</taxon>
        <taxon>Metazoa</taxon>
        <taxon>Chordata</taxon>
        <taxon>Craniata</taxon>
        <taxon>Vertebrata</taxon>
        <taxon>Euteleostomi</taxon>
        <taxon>Actinopterygii</taxon>
        <taxon>Neopterygii</taxon>
        <taxon>Teleostei</taxon>
        <taxon>Ostariophysi</taxon>
        <taxon>Cypriniformes</taxon>
        <taxon>Cyprinidae</taxon>
        <taxon>Labeoninae</taxon>
        <taxon>Labeonini</taxon>
        <taxon>Cirrhinus</taxon>
    </lineage>
</organism>
<feature type="non-terminal residue" evidence="7">
    <location>
        <position position="74"/>
    </location>
</feature>
<dbReference type="PANTHER" id="PTHR12352">
    <property type="entry name" value="SECRETED MODULAR CALCIUM-BINDING PROTEIN"/>
    <property type="match status" value="1"/>
</dbReference>
<dbReference type="InterPro" id="IPR051950">
    <property type="entry name" value="Dev_reg/Prot_inhib"/>
</dbReference>
<dbReference type="AlphaFoldDB" id="A0ABD0NQA6"/>
<feature type="non-terminal residue" evidence="7">
    <location>
        <position position="1"/>
    </location>
</feature>
<evidence type="ECO:0000256" key="1">
    <source>
        <dbReference type="ARBA" id="ARBA00004613"/>
    </source>
</evidence>
<keyword evidence="8" id="KW-1185">Reference proteome</keyword>
<sequence>ALLPRAETVCERWRLSLMTHYSGQPSSQDYMPLCDAHGNFLPVQCYGNSSFCWCVDHQGVEMLGTRSYDNVKPP</sequence>
<dbReference type="InterPro" id="IPR000716">
    <property type="entry name" value="Thyroglobulin_1"/>
</dbReference>
<name>A0ABD0NQA6_CIRMR</name>
<dbReference type="CDD" id="cd00191">
    <property type="entry name" value="TY"/>
    <property type="match status" value="1"/>
</dbReference>
<dbReference type="EMBL" id="JAMKFB020000020">
    <property type="protein sequence ID" value="KAL0164004.1"/>
    <property type="molecule type" value="Genomic_DNA"/>
</dbReference>
<evidence type="ECO:0000256" key="3">
    <source>
        <dbReference type="ARBA" id="ARBA00022737"/>
    </source>
</evidence>
<dbReference type="PROSITE" id="PS00484">
    <property type="entry name" value="THYROGLOBULIN_1_1"/>
    <property type="match status" value="1"/>
</dbReference>
<dbReference type="InterPro" id="IPR036857">
    <property type="entry name" value="Thyroglobulin_1_sf"/>
</dbReference>
<feature type="disulfide bond" evidence="5">
    <location>
        <begin position="45"/>
        <end position="52"/>
    </location>
</feature>
<gene>
    <name evidence="7" type="ORF">M9458_039757</name>
</gene>
<dbReference type="GO" id="GO:0005576">
    <property type="term" value="C:extracellular region"/>
    <property type="evidence" value="ECO:0007669"/>
    <property type="project" value="UniProtKB-SubCell"/>
</dbReference>
<accession>A0ABD0NQA6</accession>
<dbReference type="SMART" id="SM00211">
    <property type="entry name" value="TY"/>
    <property type="match status" value="1"/>
</dbReference>
<feature type="domain" description="Thyroglobulin type-1" evidence="6">
    <location>
        <begin position="7"/>
        <end position="74"/>
    </location>
</feature>
<dbReference type="Gene3D" id="4.10.800.10">
    <property type="entry name" value="Thyroglobulin type-1"/>
    <property type="match status" value="1"/>
</dbReference>
<dbReference type="PANTHER" id="PTHR12352:SF3">
    <property type="entry name" value="NIDOGEN-2"/>
    <property type="match status" value="1"/>
</dbReference>
<keyword evidence="2" id="KW-0964">Secreted</keyword>
<reference evidence="7 8" key="1">
    <citation type="submission" date="2024-05" db="EMBL/GenBank/DDBJ databases">
        <title>Genome sequencing and assembly of Indian major carp, Cirrhinus mrigala (Hamilton, 1822).</title>
        <authorList>
            <person name="Mohindra V."/>
            <person name="Chowdhury L.M."/>
            <person name="Lal K."/>
            <person name="Jena J.K."/>
        </authorList>
    </citation>
    <scope>NUCLEOTIDE SEQUENCE [LARGE SCALE GENOMIC DNA]</scope>
    <source>
        <strain evidence="7">CM1030</strain>
        <tissue evidence="7">Blood</tissue>
    </source>
</reference>
<evidence type="ECO:0000259" key="6">
    <source>
        <dbReference type="PROSITE" id="PS51162"/>
    </source>
</evidence>
<evidence type="ECO:0000256" key="4">
    <source>
        <dbReference type="ARBA" id="ARBA00023157"/>
    </source>
</evidence>
<evidence type="ECO:0000313" key="7">
    <source>
        <dbReference type="EMBL" id="KAL0164004.1"/>
    </source>
</evidence>
<comment type="caution">
    <text evidence="7">The sequence shown here is derived from an EMBL/GenBank/DDBJ whole genome shotgun (WGS) entry which is preliminary data.</text>
</comment>
<evidence type="ECO:0000256" key="2">
    <source>
        <dbReference type="ARBA" id="ARBA00022525"/>
    </source>
</evidence>
<dbReference type="SUPFAM" id="SSF57610">
    <property type="entry name" value="Thyroglobulin type-1 domain"/>
    <property type="match status" value="1"/>
</dbReference>
<comment type="caution">
    <text evidence="5">Lacks conserved residue(s) required for the propagation of feature annotation.</text>
</comment>
<evidence type="ECO:0000313" key="8">
    <source>
        <dbReference type="Proteomes" id="UP001529510"/>
    </source>
</evidence>
<proteinExistence type="predicted"/>
<dbReference type="Proteomes" id="UP001529510">
    <property type="component" value="Unassembled WGS sequence"/>
</dbReference>
<comment type="subcellular location">
    <subcellularLocation>
        <location evidence="1">Secreted</location>
    </subcellularLocation>
</comment>
<keyword evidence="3" id="KW-0677">Repeat</keyword>
<dbReference type="PROSITE" id="PS51162">
    <property type="entry name" value="THYROGLOBULIN_1_2"/>
    <property type="match status" value="1"/>
</dbReference>
<protein>
    <recommendedName>
        <fullName evidence="6">Thyroglobulin type-1 domain-containing protein</fullName>
    </recommendedName>
</protein>
<dbReference type="Pfam" id="PF00086">
    <property type="entry name" value="Thyroglobulin_1"/>
    <property type="match status" value="1"/>
</dbReference>
<keyword evidence="4 5" id="KW-1015">Disulfide bond</keyword>
<evidence type="ECO:0000256" key="5">
    <source>
        <dbReference type="PROSITE-ProRule" id="PRU00500"/>
    </source>
</evidence>